<dbReference type="Proteomes" id="UP001153076">
    <property type="component" value="Unassembled WGS sequence"/>
</dbReference>
<accession>A0A9Q1GP68</accession>
<comment type="caution">
    <text evidence="1">The sequence shown here is derived from an EMBL/GenBank/DDBJ whole genome shotgun (WGS) entry which is preliminary data.</text>
</comment>
<gene>
    <name evidence="1" type="ORF">Cgig2_002646</name>
</gene>
<dbReference type="EMBL" id="JAKOGI010002378">
    <property type="protein sequence ID" value="KAJ8422138.1"/>
    <property type="molecule type" value="Genomic_DNA"/>
</dbReference>
<proteinExistence type="predicted"/>
<keyword evidence="2" id="KW-1185">Reference proteome</keyword>
<reference evidence="1" key="1">
    <citation type="submission" date="2022-04" db="EMBL/GenBank/DDBJ databases">
        <title>Carnegiea gigantea Genome sequencing and assembly v2.</title>
        <authorList>
            <person name="Copetti D."/>
            <person name="Sanderson M.J."/>
            <person name="Burquez A."/>
            <person name="Wojciechowski M.F."/>
        </authorList>
    </citation>
    <scope>NUCLEOTIDE SEQUENCE</scope>
    <source>
        <strain evidence="1">SGP5-SGP5p</strain>
        <tissue evidence="1">Aerial part</tissue>
    </source>
</reference>
<protein>
    <submittedName>
        <fullName evidence="1">Uncharacterized protein</fullName>
    </submittedName>
</protein>
<name>A0A9Q1GP68_9CARY</name>
<evidence type="ECO:0000313" key="2">
    <source>
        <dbReference type="Proteomes" id="UP001153076"/>
    </source>
</evidence>
<dbReference type="AlphaFoldDB" id="A0A9Q1GP68"/>
<evidence type="ECO:0000313" key="1">
    <source>
        <dbReference type="EMBL" id="KAJ8422138.1"/>
    </source>
</evidence>
<organism evidence="1 2">
    <name type="scientific">Carnegiea gigantea</name>
    <dbReference type="NCBI Taxonomy" id="171969"/>
    <lineage>
        <taxon>Eukaryota</taxon>
        <taxon>Viridiplantae</taxon>
        <taxon>Streptophyta</taxon>
        <taxon>Embryophyta</taxon>
        <taxon>Tracheophyta</taxon>
        <taxon>Spermatophyta</taxon>
        <taxon>Magnoliopsida</taxon>
        <taxon>eudicotyledons</taxon>
        <taxon>Gunneridae</taxon>
        <taxon>Pentapetalae</taxon>
        <taxon>Caryophyllales</taxon>
        <taxon>Cactineae</taxon>
        <taxon>Cactaceae</taxon>
        <taxon>Cactoideae</taxon>
        <taxon>Echinocereeae</taxon>
        <taxon>Carnegiea</taxon>
    </lineage>
</organism>
<sequence length="380" mass="40289">MDGSTLENEKVKISIQLVHLAAAECQEQPTLLHPCIEEGGQQSIVAHKFSDSGTYSYTMHEAAADLQTGDTGSASSEDKLVQVNTCTHIRIRCGHYSENNCLPNVSFNDYPSESAIKCDSGEQPNPKPLVEASLLTIEGLHEGSLSSRFACDGGCLRSNEEGEPFSATTTYCRPGPPNDVPLGTTLVSGSTVTEEGDGDMKAVLVVHYTTTEPSLHIDSPATVDVGELPLYQGGDKKMKEVLSALETSNDPNTLGDGPIITDAGEPPISHVYPPTCGRLPGYALLSVMGGDEKTKAVLGAPETASDPNTLGYSLTTIDAGESPISQGSNGDLSSSARLESGGVDKQNLHCSGYDCGVFIMIYMDLLALKVDMMYFTQKDI</sequence>